<keyword evidence="2" id="KW-1185">Reference proteome</keyword>
<gene>
    <name evidence="1" type="ORF">BHU72_09125</name>
</gene>
<dbReference type="InterPro" id="IPR024523">
    <property type="entry name" value="DUF3793"/>
</dbReference>
<dbReference type="OrthoDB" id="5393676at2"/>
<dbReference type="EMBL" id="MJAT01000037">
    <property type="protein sequence ID" value="OEH84646.1"/>
    <property type="molecule type" value="Genomic_DNA"/>
</dbReference>
<protein>
    <recommendedName>
        <fullName evidence="3">DUF3793 domain-containing protein</fullName>
    </recommendedName>
</protein>
<dbReference type="Proteomes" id="UP000095255">
    <property type="component" value="Unassembled WGS sequence"/>
</dbReference>
<comment type="caution">
    <text evidence="1">The sequence shown here is derived from an EMBL/GenBank/DDBJ whole genome shotgun (WGS) entry which is preliminary data.</text>
</comment>
<dbReference type="AlphaFoldDB" id="A0A1E5L3J5"/>
<accession>A0A1E5L3J5</accession>
<organism evidence="1 2">
    <name type="scientific">Desulfuribacillus stibiiarsenatis</name>
    <dbReference type="NCBI Taxonomy" id="1390249"/>
    <lineage>
        <taxon>Bacteria</taxon>
        <taxon>Bacillati</taxon>
        <taxon>Bacillota</taxon>
        <taxon>Desulfuribacillia</taxon>
        <taxon>Desulfuribacillales</taxon>
        <taxon>Desulfuribacillaceae</taxon>
        <taxon>Desulfuribacillus</taxon>
    </lineage>
</organism>
<dbReference type="Pfam" id="PF12672">
    <property type="entry name" value="DUF3793"/>
    <property type="match status" value="1"/>
</dbReference>
<evidence type="ECO:0000313" key="2">
    <source>
        <dbReference type="Proteomes" id="UP000095255"/>
    </source>
</evidence>
<reference evidence="1 2" key="1">
    <citation type="submission" date="2016-09" db="EMBL/GenBank/DDBJ databases">
        <title>Desulfuribacillus arsenicus sp. nov., an obligately anaerobic, dissimilatory arsenic- and antimonate-reducing bacterium isolated from anoxic sediments.</title>
        <authorList>
            <person name="Abin C.A."/>
            <person name="Hollibaugh J.T."/>
        </authorList>
    </citation>
    <scope>NUCLEOTIDE SEQUENCE [LARGE SCALE GENOMIC DNA]</scope>
    <source>
        <strain evidence="1 2">MLFW-2</strain>
    </source>
</reference>
<name>A0A1E5L3J5_9FIRM</name>
<evidence type="ECO:0000313" key="1">
    <source>
        <dbReference type="EMBL" id="OEH84646.1"/>
    </source>
</evidence>
<proteinExistence type="predicted"/>
<sequence length="195" mass="22750">MKMDKQLSKDFIDKREQLDDRNYLITTIAYHIAPTSAGKKPSNLLSFTSGGRNLHKLWKQYQYLFANDPFVSFFEIRTQPDSSLVLFYNPQMLQDILFQRKNMAFLKGYGYHEHMSTEDCLHQLKKHFDESCPHEIGIFLGIPLEDVCGFIKNAGQNCLLCGYWKVYHDAERAKHVFAAFDQAKATVLKELDEWL</sequence>
<dbReference type="STRING" id="1390249.BHU72_09125"/>
<evidence type="ECO:0008006" key="3">
    <source>
        <dbReference type="Google" id="ProtNLM"/>
    </source>
</evidence>